<sequence>MDSQNKLRVTQEYSKLSDEIQEQIKLVYPEGYSQHIFTYTNKDGLRTSALRFETDEKIYLIRMSLAEAQNLIEEDDDYDEDGNLRDDVRDDYEDKYSDVDYLSDNDNYEG</sequence>
<dbReference type="EMBL" id="CP106735">
    <property type="protein sequence ID" value="UXX80323.1"/>
    <property type="molecule type" value="Genomic_DNA"/>
</dbReference>
<dbReference type="RefSeq" id="WP_263052053.1">
    <property type="nucleotide sequence ID" value="NZ_CP106735.1"/>
</dbReference>
<dbReference type="Proteomes" id="UP001062165">
    <property type="component" value="Chromosome"/>
</dbReference>
<organism evidence="1 2">
    <name type="scientific">Reichenbachiella carrageenanivorans</name>
    <dbReference type="NCBI Taxonomy" id="2979869"/>
    <lineage>
        <taxon>Bacteria</taxon>
        <taxon>Pseudomonadati</taxon>
        <taxon>Bacteroidota</taxon>
        <taxon>Cytophagia</taxon>
        <taxon>Cytophagales</taxon>
        <taxon>Reichenbachiellaceae</taxon>
        <taxon>Reichenbachiella</taxon>
    </lineage>
</organism>
<protein>
    <submittedName>
        <fullName evidence="1">Uncharacterized protein</fullName>
    </submittedName>
</protein>
<proteinExistence type="predicted"/>
<name>A0ABY6D5I3_9BACT</name>
<evidence type="ECO:0000313" key="1">
    <source>
        <dbReference type="EMBL" id="UXX80323.1"/>
    </source>
</evidence>
<reference evidence="1" key="1">
    <citation type="submission" date="2022-10" db="EMBL/GenBank/DDBJ databases">
        <title>Comparative genomics and taxonomic characterization of three novel marine species of genus Reichenbachiella exhibiting antioxidant and polysaccharide degradation activities.</title>
        <authorList>
            <person name="Muhammad N."/>
            <person name="Lee Y.-J."/>
            <person name="Ko J."/>
            <person name="Kim S.-G."/>
        </authorList>
    </citation>
    <scope>NUCLEOTIDE SEQUENCE</scope>
    <source>
        <strain evidence="1">Wsw4-B4</strain>
    </source>
</reference>
<evidence type="ECO:0000313" key="2">
    <source>
        <dbReference type="Proteomes" id="UP001062165"/>
    </source>
</evidence>
<accession>A0ABY6D5I3</accession>
<gene>
    <name evidence="1" type="ORF">N7E81_04320</name>
</gene>
<keyword evidence="2" id="KW-1185">Reference proteome</keyword>